<evidence type="ECO:0000313" key="4">
    <source>
        <dbReference type="Proteomes" id="UP000016924"/>
    </source>
</evidence>
<evidence type="ECO:0000256" key="1">
    <source>
        <dbReference type="SAM" id="MobiDB-lite"/>
    </source>
</evidence>
<reference evidence="4" key="1">
    <citation type="submission" date="2012-06" db="EMBL/GenBank/DDBJ databases">
        <title>The genome sequence of Coniosporium apollinis CBS 100218.</title>
        <authorList>
            <consortium name="The Broad Institute Genome Sequencing Platform"/>
            <person name="Cuomo C."/>
            <person name="Gorbushina A."/>
            <person name="Noack S."/>
            <person name="Walker B."/>
            <person name="Young S.K."/>
            <person name="Zeng Q."/>
            <person name="Gargeya S."/>
            <person name="Fitzgerald M."/>
            <person name="Haas B."/>
            <person name="Abouelleil A."/>
            <person name="Alvarado L."/>
            <person name="Arachchi H.M."/>
            <person name="Berlin A.M."/>
            <person name="Chapman S.B."/>
            <person name="Goldberg J."/>
            <person name="Griggs A."/>
            <person name="Gujja S."/>
            <person name="Hansen M."/>
            <person name="Howarth C."/>
            <person name="Imamovic A."/>
            <person name="Larimer J."/>
            <person name="McCowan C."/>
            <person name="Montmayeur A."/>
            <person name="Murphy C."/>
            <person name="Neiman D."/>
            <person name="Pearson M."/>
            <person name="Priest M."/>
            <person name="Roberts A."/>
            <person name="Saif S."/>
            <person name="Shea T."/>
            <person name="Sisk P."/>
            <person name="Sykes S."/>
            <person name="Wortman J."/>
            <person name="Nusbaum C."/>
            <person name="Birren B."/>
        </authorList>
    </citation>
    <scope>NUCLEOTIDE SEQUENCE [LARGE SCALE GENOMIC DNA]</scope>
    <source>
        <strain evidence="4">CBS 100218</strain>
    </source>
</reference>
<evidence type="ECO:0000259" key="2">
    <source>
        <dbReference type="PROSITE" id="PS50011"/>
    </source>
</evidence>
<dbReference type="GeneID" id="19900666"/>
<dbReference type="RefSeq" id="XP_007779442.1">
    <property type="nucleotide sequence ID" value="XM_007781252.1"/>
</dbReference>
<feature type="domain" description="Protein kinase" evidence="2">
    <location>
        <begin position="282"/>
        <end position="480"/>
    </location>
</feature>
<dbReference type="InterPro" id="IPR000719">
    <property type="entry name" value="Prot_kinase_dom"/>
</dbReference>
<dbReference type="GO" id="GO:0004672">
    <property type="term" value="F:protein kinase activity"/>
    <property type="evidence" value="ECO:0007669"/>
    <property type="project" value="InterPro"/>
</dbReference>
<dbReference type="Gene3D" id="3.30.200.20">
    <property type="entry name" value="Phosphorylase Kinase, domain 1"/>
    <property type="match status" value="1"/>
</dbReference>
<accession>R7YQE3</accession>
<organism evidence="3 4">
    <name type="scientific">Coniosporium apollinis (strain CBS 100218)</name>
    <name type="common">Rock-inhabiting black yeast</name>
    <dbReference type="NCBI Taxonomy" id="1168221"/>
    <lineage>
        <taxon>Eukaryota</taxon>
        <taxon>Fungi</taxon>
        <taxon>Dikarya</taxon>
        <taxon>Ascomycota</taxon>
        <taxon>Pezizomycotina</taxon>
        <taxon>Dothideomycetes</taxon>
        <taxon>Dothideomycetes incertae sedis</taxon>
        <taxon>Coniosporium</taxon>
    </lineage>
</organism>
<dbReference type="OrthoDB" id="3944001at2759"/>
<feature type="region of interest" description="Disordered" evidence="1">
    <location>
        <begin position="444"/>
        <end position="480"/>
    </location>
</feature>
<dbReference type="STRING" id="1168221.R7YQE3"/>
<evidence type="ECO:0000313" key="3">
    <source>
        <dbReference type="EMBL" id="EON64125.1"/>
    </source>
</evidence>
<dbReference type="PROSITE" id="PS50011">
    <property type="entry name" value="PROTEIN_KINASE_DOM"/>
    <property type="match status" value="1"/>
</dbReference>
<dbReference type="EMBL" id="JH767566">
    <property type="protein sequence ID" value="EON64125.1"/>
    <property type="molecule type" value="Genomic_DNA"/>
</dbReference>
<dbReference type="Proteomes" id="UP000016924">
    <property type="component" value="Unassembled WGS sequence"/>
</dbReference>
<dbReference type="GO" id="GO:0005524">
    <property type="term" value="F:ATP binding"/>
    <property type="evidence" value="ECO:0007669"/>
    <property type="project" value="InterPro"/>
</dbReference>
<sequence>MGDSEERIEECEPSPQCIDEVGTCPKGLTEESRRFIKDAKLRMEASEWGLGEAQRRLGESQRCNDEAQRRLGESQRTVKEQQRLLVGAQSDFSKAAWLLKADLEAAQTGTEEEQMRRQSVHDHILLGQGKLGKLNLALEEVQESERRAGGMVERRLEALQKAAKREELRVTTTFKEIMDETFRLDSVAASRNPDPSSKTTLRTPCRQQEGPLVSDSLTENIISRPFCTQKCLLGLVRGELLDKQCPNVSLHCGKRTACDHLHKHRLNLQDWLDILHKQLTVSLDAICEGLGREGDTGFLLYIAPNLHGYTLVAKGTTRDKVPYLRHEATVYQHIRALQGICLPVYLGSLDLIHAHECDHMYGPQELVHLMFLSSAGEDLDTDNASKDDIATWTRELRRTVEAVNKAGVIHNSLKPSNMLWNKEVGRLMLVDFERAEILTSSKRTCTEDDTDCGPEWKKRKGSPYKSGRTSEKGRLKGVFG</sequence>
<name>R7YQE3_CONA1</name>
<dbReference type="Gene3D" id="1.10.510.10">
    <property type="entry name" value="Transferase(Phosphotransferase) domain 1"/>
    <property type="match status" value="1"/>
</dbReference>
<dbReference type="SUPFAM" id="SSF56112">
    <property type="entry name" value="Protein kinase-like (PK-like)"/>
    <property type="match status" value="1"/>
</dbReference>
<proteinExistence type="predicted"/>
<dbReference type="InterPro" id="IPR011009">
    <property type="entry name" value="Kinase-like_dom_sf"/>
</dbReference>
<dbReference type="AlphaFoldDB" id="R7YQE3"/>
<gene>
    <name evidence="3" type="ORF">W97_03355</name>
</gene>
<dbReference type="eggNOG" id="ENOG502SHD6">
    <property type="taxonomic scope" value="Eukaryota"/>
</dbReference>
<dbReference type="HOGENOM" id="CLU_568592_0_0_1"/>
<keyword evidence="4" id="KW-1185">Reference proteome</keyword>
<protein>
    <recommendedName>
        <fullName evidence="2">Protein kinase domain-containing protein</fullName>
    </recommendedName>
</protein>